<dbReference type="NCBIfam" id="TIGR01512">
    <property type="entry name" value="ATPase-IB2_Cd"/>
    <property type="match status" value="1"/>
</dbReference>
<dbReference type="PRINTS" id="PR00119">
    <property type="entry name" value="CATATPASE"/>
</dbReference>
<feature type="transmembrane region" description="Helical" evidence="15">
    <location>
        <begin position="443"/>
        <end position="476"/>
    </location>
</feature>
<evidence type="ECO:0000313" key="17">
    <source>
        <dbReference type="EMBL" id="OPA81632.1"/>
    </source>
</evidence>
<dbReference type="PANTHER" id="PTHR43520">
    <property type="entry name" value="ATP7, ISOFORM B"/>
    <property type="match status" value="1"/>
</dbReference>
<dbReference type="InterPro" id="IPR044492">
    <property type="entry name" value="P_typ_ATPase_HD_dom"/>
</dbReference>
<feature type="transmembrane region" description="Helical" evidence="15">
    <location>
        <begin position="767"/>
        <end position="785"/>
    </location>
</feature>
<evidence type="ECO:0000256" key="2">
    <source>
        <dbReference type="ARBA" id="ARBA00006024"/>
    </source>
</evidence>
<evidence type="ECO:0000256" key="14">
    <source>
        <dbReference type="ARBA" id="ARBA00023136"/>
    </source>
</evidence>
<dbReference type="InterPro" id="IPR023299">
    <property type="entry name" value="ATPase_P-typ_cyto_dom_N"/>
</dbReference>
<dbReference type="Pfam" id="PF00122">
    <property type="entry name" value="E1-E2_ATPase"/>
    <property type="match status" value="1"/>
</dbReference>
<protein>
    <submittedName>
        <fullName evidence="17">Metal-transporting ATPase</fullName>
    </submittedName>
</protein>
<evidence type="ECO:0000259" key="16">
    <source>
        <dbReference type="PROSITE" id="PS50846"/>
    </source>
</evidence>
<dbReference type="InterPro" id="IPR023298">
    <property type="entry name" value="ATPase_P-typ_TM_dom_sf"/>
</dbReference>
<evidence type="ECO:0000256" key="4">
    <source>
        <dbReference type="ARBA" id="ARBA00022475"/>
    </source>
</evidence>
<organism evidence="17 18">
    <name type="scientific">Campylobacter pinnipediorum subsp. pinnipediorum</name>
    <dbReference type="NCBI Taxonomy" id="1660067"/>
    <lineage>
        <taxon>Bacteria</taxon>
        <taxon>Pseudomonadati</taxon>
        <taxon>Campylobacterota</taxon>
        <taxon>Epsilonproteobacteria</taxon>
        <taxon>Campylobacterales</taxon>
        <taxon>Campylobacteraceae</taxon>
        <taxon>Campylobacter</taxon>
    </lineage>
</organism>
<dbReference type="InterPro" id="IPR036163">
    <property type="entry name" value="HMA_dom_sf"/>
</dbReference>
<evidence type="ECO:0000256" key="15">
    <source>
        <dbReference type="RuleBase" id="RU362081"/>
    </source>
</evidence>
<dbReference type="InterPro" id="IPR008250">
    <property type="entry name" value="ATPase_P-typ_transduc_dom_A_sf"/>
</dbReference>
<dbReference type="InterPro" id="IPR018303">
    <property type="entry name" value="ATPase_P-typ_P_site"/>
</dbReference>
<dbReference type="GO" id="GO:0055070">
    <property type="term" value="P:copper ion homeostasis"/>
    <property type="evidence" value="ECO:0007669"/>
    <property type="project" value="TreeGrafter"/>
</dbReference>
<dbReference type="PROSITE" id="PS00154">
    <property type="entry name" value="ATPASE_E1_E2"/>
    <property type="match status" value="1"/>
</dbReference>
<dbReference type="GO" id="GO:0043682">
    <property type="term" value="F:P-type divalent copper transporter activity"/>
    <property type="evidence" value="ECO:0007669"/>
    <property type="project" value="TreeGrafter"/>
</dbReference>
<feature type="transmembrane region" description="Helical" evidence="15">
    <location>
        <begin position="264"/>
        <end position="282"/>
    </location>
</feature>
<keyword evidence="7 15" id="KW-0479">Metal-binding</keyword>
<dbReference type="PANTHER" id="PTHR43520:SF5">
    <property type="entry name" value="CATION-TRANSPORTING P-TYPE ATPASE-RELATED"/>
    <property type="match status" value="1"/>
</dbReference>
<feature type="transmembrane region" description="Helical" evidence="15">
    <location>
        <begin position="416"/>
        <end position="437"/>
    </location>
</feature>
<dbReference type="Gene3D" id="3.40.50.1000">
    <property type="entry name" value="HAD superfamily/HAD-like"/>
    <property type="match status" value="1"/>
</dbReference>
<dbReference type="AlphaFoldDB" id="A0AAX0LCT3"/>
<comment type="subcellular location">
    <subcellularLocation>
        <location evidence="1">Cell membrane</location>
        <topology evidence="1">Multi-pass membrane protein</topology>
    </subcellularLocation>
</comment>
<dbReference type="GO" id="GO:0005524">
    <property type="term" value="F:ATP binding"/>
    <property type="evidence" value="ECO:0007669"/>
    <property type="project" value="UniProtKB-UniRule"/>
</dbReference>
<dbReference type="InterPro" id="IPR036412">
    <property type="entry name" value="HAD-like_sf"/>
</dbReference>
<keyword evidence="6 15" id="KW-0812">Transmembrane</keyword>
<keyword evidence="4 15" id="KW-1003">Cell membrane</keyword>
<dbReference type="SUPFAM" id="SSF81653">
    <property type="entry name" value="Calcium ATPase, transduction domain A"/>
    <property type="match status" value="1"/>
</dbReference>
<evidence type="ECO:0000256" key="3">
    <source>
        <dbReference type="ARBA" id="ARBA00022448"/>
    </source>
</evidence>
<keyword evidence="8 15" id="KW-0547">Nucleotide-binding</keyword>
<dbReference type="InterPro" id="IPR006121">
    <property type="entry name" value="HMA_dom"/>
</dbReference>
<dbReference type="Pfam" id="PF00702">
    <property type="entry name" value="Hydrolase"/>
    <property type="match status" value="1"/>
</dbReference>
<dbReference type="PRINTS" id="PR00943">
    <property type="entry name" value="CUATPASE"/>
</dbReference>
<dbReference type="NCBIfam" id="TIGR01525">
    <property type="entry name" value="ATPase-IB_hvy"/>
    <property type="match status" value="1"/>
</dbReference>
<dbReference type="Gene3D" id="3.30.70.100">
    <property type="match status" value="1"/>
</dbReference>
<evidence type="ECO:0000256" key="8">
    <source>
        <dbReference type="ARBA" id="ARBA00022741"/>
    </source>
</evidence>
<dbReference type="Proteomes" id="UP000189728">
    <property type="component" value="Unassembled WGS sequence"/>
</dbReference>
<feature type="transmembrane region" description="Helical" evidence="15">
    <location>
        <begin position="239"/>
        <end position="258"/>
    </location>
</feature>
<dbReference type="SUPFAM" id="SSF81665">
    <property type="entry name" value="Calcium ATPase, transmembrane domain M"/>
    <property type="match status" value="1"/>
</dbReference>
<dbReference type="SFLD" id="SFLDG00002">
    <property type="entry name" value="C1.7:_P-type_atpase_like"/>
    <property type="match status" value="1"/>
</dbReference>
<dbReference type="CDD" id="cd00371">
    <property type="entry name" value="HMA"/>
    <property type="match status" value="1"/>
</dbReference>
<evidence type="ECO:0000256" key="6">
    <source>
        <dbReference type="ARBA" id="ARBA00022692"/>
    </source>
</evidence>
<dbReference type="Gene3D" id="2.70.150.10">
    <property type="entry name" value="Calcium-transporting ATPase, cytoplasmic transduction domain A"/>
    <property type="match status" value="1"/>
</dbReference>
<feature type="transmembrane region" description="Helical" evidence="15">
    <location>
        <begin position="206"/>
        <end position="227"/>
    </location>
</feature>
<dbReference type="InterPro" id="IPR021993">
    <property type="entry name" value="ATPase-cat-bd"/>
</dbReference>
<evidence type="ECO:0000256" key="13">
    <source>
        <dbReference type="ARBA" id="ARBA00023065"/>
    </source>
</evidence>
<dbReference type="GO" id="GO:0005507">
    <property type="term" value="F:copper ion binding"/>
    <property type="evidence" value="ECO:0007669"/>
    <property type="project" value="TreeGrafter"/>
</dbReference>
<evidence type="ECO:0000256" key="11">
    <source>
        <dbReference type="ARBA" id="ARBA00022967"/>
    </source>
</evidence>
<reference evidence="17 18" key="1">
    <citation type="submission" date="2016-08" db="EMBL/GenBank/DDBJ databases">
        <title>Campylobacter species from sea mammals.</title>
        <authorList>
            <person name="Gilbert M.J."/>
            <person name="Byrne B.A."/>
            <person name="Zomer A.L."/>
            <person name="Wagenaar J.A."/>
        </authorList>
    </citation>
    <scope>NUCLEOTIDE SEQUENCE [LARGE SCALE GENOMIC DNA]</scope>
    <source>
        <strain evidence="17 18">1105248</strain>
    </source>
</reference>
<evidence type="ECO:0000256" key="1">
    <source>
        <dbReference type="ARBA" id="ARBA00004651"/>
    </source>
</evidence>
<accession>A0AAX0LCT3</accession>
<dbReference type="NCBIfam" id="TIGR01511">
    <property type="entry name" value="ATPase-IB1_Cu"/>
    <property type="match status" value="1"/>
</dbReference>
<feature type="transmembrane region" description="Helical" evidence="15">
    <location>
        <begin position="744"/>
        <end position="761"/>
    </location>
</feature>
<dbReference type="SFLD" id="SFLDF00027">
    <property type="entry name" value="p-type_atpase"/>
    <property type="match status" value="1"/>
</dbReference>
<name>A0AAX0LCT3_9BACT</name>
<dbReference type="EMBL" id="MCRK01000012">
    <property type="protein sequence ID" value="OPA81632.1"/>
    <property type="molecule type" value="Genomic_DNA"/>
</dbReference>
<keyword evidence="14 15" id="KW-0472">Membrane</keyword>
<evidence type="ECO:0000256" key="9">
    <source>
        <dbReference type="ARBA" id="ARBA00022840"/>
    </source>
</evidence>
<dbReference type="InterPro" id="IPR001757">
    <property type="entry name" value="P_typ_ATPase"/>
</dbReference>
<dbReference type="GO" id="GO:0016887">
    <property type="term" value="F:ATP hydrolysis activity"/>
    <property type="evidence" value="ECO:0007669"/>
    <property type="project" value="InterPro"/>
</dbReference>
<dbReference type="InterPro" id="IPR059000">
    <property type="entry name" value="ATPase_P-type_domA"/>
</dbReference>
<feature type="domain" description="HMA" evidence="16">
    <location>
        <begin position="83"/>
        <end position="149"/>
    </location>
</feature>
<dbReference type="Gene3D" id="3.40.1110.10">
    <property type="entry name" value="Calcium-transporting ATPase, cytoplasmic domain N"/>
    <property type="match status" value="1"/>
</dbReference>
<dbReference type="InterPro" id="IPR027256">
    <property type="entry name" value="P-typ_ATPase_IB"/>
</dbReference>
<evidence type="ECO:0000256" key="10">
    <source>
        <dbReference type="ARBA" id="ARBA00022842"/>
    </source>
</evidence>
<keyword evidence="11" id="KW-1278">Translocase</keyword>
<comment type="caution">
    <text evidence="17">The sequence shown here is derived from an EMBL/GenBank/DDBJ whole genome shotgun (WGS) entry which is preliminary data.</text>
</comment>
<comment type="similarity">
    <text evidence="2 15">Belongs to the cation transport ATPase (P-type) (TC 3.A.3) family. Type IB subfamily.</text>
</comment>
<keyword evidence="12 15" id="KW-1133">Transmembrane helix</keyword>
<dbReference type="Pfam" id="PF12156">
    <property type="entry name" value="ATPase-cat_bd"/>
    <property type="match status" value="1"/>
</dbReference>
<evidence type="ECO:0000256" key="12">
    <source>
        <dbReference type="ARBA" id="ARBA00022989"/>
    </source>
</evidence>
<keyword evidence="9 15" id="KW-0067">ATP-binding</keyword>
<feature type="transmembrane region" description="Helical" evidence="15">
    <location>
        <begin position="167"/>
        <end position="186"/>
    </location>
</feature>
<keyword evidence="13" id="KW-0406">Ion transport</keyword>
<evidence type="ECO:0000313" key="18">
    <source>
        <dbReference type="Proteomes" id="UP000189728"/>
    </source>
</evidence>
<evidence type="ECO:0000256" key="5">
    <source>
        <dbReference type="ARBA" id="ARBA00022553"/>
    </source>
</evidence>
<sequence>MAKDRCNHCKLMFDTNSMIKTDNGIFCCNGCKNVYAIIKNNGFEEFYSRLGNNNLNPAKNSNSLESNLENLYKNYVTRKDGFNQISLIIEGIHCSACIWLNEKILFSTKGILEVNINSINNKATILWDENETNLKEILTKINSIGYKALVYDSSKEDTILNAKRRDFYIKLLVGIFALMNIMWIAIAQYAGYFSGMDKDIKDILNFAEFILASPVLFYTGGSFFNGFKIALKTKTPNMDMLVATGASLAYFYSIYAMFSRKAEVYFDSVAMIITFVFIGKFLEVLSKKRASDTLDTLNSMVLNEVNIKTEGKIISKNIHEIMVGETIVLKAGDKVVIDGIITSGEASFDCSSLSGESIPITLGVSDEIKSSTVCLDGYIEYKATSEFKNSFLNKIINLIQNSSSNKPNLQQLANKIASKFSFTILIIAIFTFFFWFLKSDFQTALIIAISVIIIACPCALALATPVSTLVGIGAGLKNNVIFKQSKTIETLAKCDTIVFDKTGTLTKAKLKVDRFEQINDINLELIASLCKTSKHPVSVAIFEFLKQKNITSNINLTNIKEISAKGVMANFNNKTLIGGNKKFLQENGIMINSNQDSTEYFVAFDKVLVAKFSLSDEIKEDAKSCIKKLKKLNLDIYILTGDNEITAKKVANQLGVKNIKYEMLPDEKANFISTLNKNNKTVLMVGDGINDAIAMGYSHVAICMGSGSDISLEKSDVIILDDSLKSLTKSILISKKTMSIIKQNLFFSLSYNALTVPLAIMGFIIPLFAALSMSFSSIIVILNSLRIKNQRNKNE</sequence>
<keyword evidence="3" id="KW-0813">Transport</keyword>
<dbReference type="SUPFAM" id="SSF56784">
    <property type="entry name" value="HAD-like"/>
    <property type="match status" value="1"/>
</dbReference>
<dbReference type="CDD" id="cd02079">
    <property type="entry name" value="P-type_ATPase_HM"/>
    <property type="match status" value="1"/>
</dbReference>
<keyword evidence="10" id="KW-0460">Magnesium</keyword>
<dbReference type="NCBIfam" id="TIGR01494">
    <property type="entry name" value="ATPase_P-type"/>
    <property type="match status" value="1"/>
</dbReference>
<gene>
    <name evidence="17" type="ORF">BFG04_00365</name>
</gene>
<dbReference type="GO" id="GO:0005886">
    <property type="term" value="C:plasma membrane"/>
    <property type="evidence" value="ECO:0007669"/>
    <property type="project" value="UniProtKB-SubCell"/>
</dbReference>
<evidence type="ECO:0000256" key="7">
    <source>
        <dbReference type="ARBA" id="ARBA00022723"/>
    </source>
</evidence>
<keyword evidence="5" id="KW-0597">Phosphoprotein</keyword>
<dbReference type="Pfam" id="PF00403">
    <property type="entry name" value="HMA"/>
    <property type="match status" value="1"/>
</dbReference>
<dbReference type="SUPFAM" id="SSF55008">
    <property type="entry name" value="HMA, heavy metal-associated domain"/>
    <property type="match status" value="1"/>
</dbReference>
<dbReference type="PROSITE" id="PS50846">
    <property type="entry name" value="HMA_2"/>
    <property type="match status" value="1"/>
</dbReference>
<dbReference type="RefSeq" id="WP_078387973.1">
    <property type="nucleotide sequence ID" value="NZ_CP012546.1"/>
</dbReference>
<dbReference type="InterPro" id="IPR023214">
    <property type="entry name" value="HAD_sf"/>
</dbReference>
<proteinExistence type="inferred from homology"/>
<dbReference type="SFLD" id="SFLDS00003">
    <property type="entry name" value="Haloacid_Dehalogenase"/>
    <property type="match status" value="1"/>
</dbReference>